<accession>A0AAV4TU09</accession>
<dbReference type="Proteomes" id="UP001054945">
    <property type="component" value="Unassembled WGS sequence"/>
</dbReference>
<evidence type="ECO:0000313" key="2">
    <source>
        <dbReference type="Proteomes" id="UP001054945"/>
    </source>
</evidence>
<evidence type="ECO:0000313" key="1">
    <source>
        <dbReference type="EMBL" id="GIY48981.1"/>
    </source>
</evidence>
<protein>
    <submittedName>
        <fullName evidence="1">Uncharacterized protein</fullName>
    </submittedName>
</protein>
<sequence>MDLKVTAHYRPIIGMASNRWWALSLTALPAKILFAHCLATSKKPLSIGLREDVIDTSGGKNVAKKEDLFAIC</sequence>
<reference evidence="1 2" key="1">
    <citation type="submission" date="2021-06" db="EMBL/GenBank/DDBJ databases">
        <title>Caerostris extrusa draft genome.</title>
        <authorList>
            <person name="Kono N."/>
            <person name="Arakawa K."/>
        </authorList>
    </citation>
    <scope>NUCLEOTIDE SEQUENCE [LARGE SCALE GENOMIC DNA]</scope>
</reference>
<dbReference type="EMBL" id="BPLR01011780">
    <property type="protein sequence ID" value="GIY48981.1"/>
    <property type="molecule type" value="Genomic_DNA"/>
</dbReference>
<name>A0AAV4TU09_CAEEX</name>
<comment type="caution">
    <text evidence="1">The sequence shown here is derived from an EMBL/GenBank/DDBJ whole genome shotgun (WGS) entry which is preliminary data.</text>
</comment>
<gene>
    <name evidence="1" type="ORF">CEXT_593361</name>
</gene>
<organism evidence="1 2">
    <name type="scientific">Caerostris extrusa</name>
    <name type="common">Bark spider</name>
    <name type="synonym">Caerostris bankana</name>
    <dbReference type="NCBI Taxonomy" id="172846"/>
    <lineage>
        <taxon>Eukaryota</taxon>
        <taxon>Metazoa</taxon>
        <taxon>Ecdysozoa</taxon>
        <taxon>Arthropoda</taxon>
        <taxon>Chelicerata</taxon>
        <taxon>Arachnida</taxon>
        <taxon>Araneae</taxon>
        <taxon>Araneomorphae</taxon>
        <taxon>Entelegynae</taxon>
        <taxon>Araneoidea</taxon>
        <taxon>Araneidae</taxon>
        <taxon>Caerostris</taxon>
    </lineage>
</organism>
<keyword evidence="2" id="KW-1185">Reference proteome</keyword>
<dbReference type="AlphaFoldDB" id="A0AAV4TU09"/>
<proteinExistence type="predicted"/>